<evidence type="ECO:0000313" key="3">
    <source>
        <dbReference type="EMBL" id="EAY22206.1"/>
    </source>
</evidence>
<keyword evidence="4" id="KW-1185">Reference proteome</keyword>
<dbReference type="PANTHER" id="PTHR33538">
    <property type="entry name" value="PROTEIN GAMETE EXPRESSED 1"/>
    <property type="match status" value="1"/>
</dbReference>
<dbReference type="Proteomes" id="UP000001542">
    <property type="component" value="Unassembled WGS sequence"/>
</dbReference>
<reference evidence="3" key="2">
    <citation type="journal article" date="2007" name="Science">
        <title>Draft genome sequence of the sexually transmitted pathogen Trichomonas vaginalis.</title>
        <authorList>
            <person name="Carlton J.M."/>
            <person name="Hirt R.P."/>
            <person name="Silva J.C."/>
            <person name="Delcher A.L."/>
            <person name="Schatz M."/>
            <person name="Zhao Q."/>
            <person name="Wortman J.R."/>
            <person name="Bidwell S.L."/>
            <person name="Alsmark U.C.M."/>
            <person name="Besteiro S."/>
            <person name="Sicheritz-Ponten T."/>
            <person name="Noel C.J."/>
            <person name="Dacks J.B."/>
            <person name="Foster P.G."/>
            <person name="Simillion C."/>
            <person name="Van de Peer Y."/>
            <person name="Miranda-Saavedra D."/>
            <person name="Barton G.J."/>
            <person name="Westrop G.D."/>
            <person name="Mueller S."/>
            <person name="Dessi D."/>
            <person name="Fiori P.L."/>
            <person name="Ren Q."/>
            <person name="Paulsen I."/>
            <person name="Zhang H."/>
            <person name="Bastida-Corcuera F.D."/>
            <person name="Simoes-Barbosa A."/>
            <person name="Brown M.T."/>
            <person name="Hayes R.D."/>
            <person name="Mukherjee M."/>
            <person name="Okumura C.Y."/>
            <person name="Schneider R."/>
            <person name="Smith A.J."/>
            <person name="Vanacova S."/>
            <person name="Villalvazo M."/>
            <person name="Haas B.J."/>
            <person name="Pertea M."/>
            <person name="Feldblyum T.V."/>
            <person name="Utterback T.R."/>
            <person name="Shu C.L."/>
            <person name="Osoegawa K."/>
            <person name="de Jong P.J."/>
            <person name="Hrdy I."/>
            <person name="Horvathova L."/>
            <person name="Zubacova Z."/>
            <person name="Dolezal P."/>
            <person name="Malik S.B."/>
            <person name="Logsdon J.M. Jr."/>
            <person name="Henze K."/>
            <person name="Gupta A."/>
            <person name="Wang C.C."/>
            <person name="Dunne R.L."/>
            <person name="Upcroft J.A."/>
            <person name="Upcroft P."/>
            <person name="White O."/>
            <person name="Salzberg S.L."/>
            <person name="Tang P."/>
            <person name="Chiu C.-H."/>
            <person name="Lee Y.-S."/>
            <person name="Embley T.M."/>
            <person name="Coombs G.H."/>
            <person name="Mottram J.C."/>
            <person name="Tachezy J."/>
            <person name="Fraser-Liggett C.M."/>
            <person name="Johnson P.J."/>
        </authorList>
    </citation>
    <scope>NUCLEOTIDE SEQUENCE [LARGE SCALE GENOMIC DNA]</scope>
    <source>
        <strain evidence="3">G3</strain>
    </source>
</reference>
<dbReference type="KEGG" id="tva:5467760"/>
<dbReference type="OrthoDB" id="10266478at2759"/>
<keyword evidence="1" id="KW-0472">Membrane</keyword>
<accession>A2DBK3</accession>
<proteinExistence type="predicted"/>
<keyword evidence="1" id="KW-0812">Transmembrane</keyword>
<feature type="transmembrane region" description="Helical" evidence="1">
    <location>
        <begin position="287"/>
        <end position="311"/>
    </location>
</feature>
<dbReference type="PANTHER" id="PTHR33538:SF2">
    <property type="entry name" value="PROTEIN GAMETE EXPRESSED 1"/>
    <property type="match status" value="1"/>
</dbReference>
<dbReference type="VEuPathDB" id="TrichDB:TVAGG3_0381940"/>
<sequence length="331" mass="38174">MILLFAILSLSIDTNIAEKESSRIYEGLRNGKQMKELVNVEEMKKNYPASKDFINTVEGIGFPKLDCYSDVLKDLQYNCDVLTESQRELLALKFTKCYFNITNRLEQFPHELPESQQIQNMSLATYSTYQILKIHVTHLCYFARDTLMNSITSDRLIYLFDCVVSSSKSIESYSNEFEQTSTQLQGTVADINEKLQKGKESMDLIVKLISNFQDRLGSITHFLEKANNTINSLSLYIIVLLCTFTIAYYLPETLIPVIILTLALYFGDKKLMGKYDWWIASKTRKGLRLLYLALCASYPAYISVLSILSIINSFRRKKRHHIFNTAKKPLF</sequence>
<feature type="signal peptide" evidence="2">
    <location>
        <begin position="1"/>
        <end position="17"/>
    </location>
</feature>
<dbReference type="SMR" id="A2DBK3"/>
<dbReference type="InParanoid" id="A2DBK3"/>
<protein>
    <submittedName>
        <fullName evidence="3">Uncharacterized protein</fullName>
    </submittedName>
</protein>
<evidence type="ECO:0000256" key="1">
    <source>
        <dbReference type="SAM" id="Phobius"/>
    </source>
</evidence>
<keyword evidence="1" id="KW-1133">Transmembrane helix</keyword>
<keyword evidence="2" id="KW-0732">Signal</keyword>
<dbReference type="VEuPathDB" id="TrichDB:TVAG_093800"/>
<name>A2DBK3_TRIV3</name>
<dbReference type="AlphaFoldDB" id="A2DBK3"/>
<organism evidence="3 4">
    <name type="scientific">Trichomonas vaginalis (strain ATCC PRA-98 / G3)</name>
    <dbReference type="NCBI Taxonomy" id="412133"/>
    <lineage>
        <taxon>Eukaryota</taxon>
        <taxon>Metamonada</taxon>
        <taxon>Parabasalia</taxon>
        <taxon>Trichomonadida</taxon>
        <taxon>Trichomonadidae</taxon>
        <taxon>Trichomonas</taxon>
    </lineage>
</organism>
<dbReference type="InterPro" id="IPR040346">
    <property type="entry name" value="GEX1/Brambleberry"/>
</dbReference>
<feature type="chain" id="PRO_5002642997" evidence="2">
    <location>
        <begin position="18"/>
        <end position="331"/>
    </location>
</feature>
<evidence type="ECO:0000313" key="4">
    <source>
        <dbReference type="Proteomes" id="UP000001542"/>
    </source>
</evidence>
<dbReference type="RefSeq" id="XP_001583192.1">
    <property type="nucleotide sequence ID" value="XM_001583142.1"/>
</dbReference>
<feature type="transmembrane region" description="Helical" evidence="1">
    <location>
        <begin position="233"/>
        <end position="266"/>
    </location>
</feature>
<gene>
    <name evidence="3" type="ORF">TVAG_093800</name>
</gene>
<reference evidence="3" key="1">
    <citation type="submission" date="2006-10" db="EMBL/GenBank/DDBJ databases">
        <authorList>
            <person name="Amadeo P."/>
            <person name="Zhao Q."/>
            <person name="Wortman J."/>
            <person name="Fraser-Liggett C."/>
            <person name="Carlton J."/>
        </authorList>
    </citation>
    <scope>NUCLEOTIDE SEQUENCE</scope>
    <source>
        <strain evidence="3">G3</strain>
    </source>
</reference>
<dbReference type="EMBL" id="DS113185">
    <property type="protein sequence ID" value="EAY22206.1"/>
    <property type="molecule type" value="Genomic_DNA"/>
</dbReference>
<evidence type="ECO:0000256" key="2">
    <source>
        <dbReference type="SAM" id="SignalP"/>
    </source>
</evidence>